<dbReference type="AlphaFoldDB" id="A0AAI8Z7N3"/>
<dbReference type="InterPro" id="IPR036249">
    <property type="entry name" value="Thioredoxin-like_sf"/>
</dbReference>
<dbReference type="InterPro" id="IPR036282">
    <property type="entry name" value="Glutathione-S-Trfase_C_sf"/>
</dbReference>
<dbReference type="Proteomes" id="UP001296104">
    <property type="component" value="Unassembled WGS sequence"/>
</dbReference>
<comment type="caution">
    <text evidence="3">The sequence shown here is derived from an EMBL/GenBank/DDBJ whole genome shotgun (WGS) entry which is preliminary data.</text>
</comment>
<feature type="region of interest" description="Disordered" evidence="1">
    <location>
        <begin position="194"/>
        <end position="213"/>
    </location>
</feature>
<gene>
    <name evidence="3" type="ORF">LECACI_7A009108</name>
</gene>
<dbReference type="Pfam" id="PF22041">
    <property type="entry name" value="GST_C_7"/>
    <property type="match status" value="1"/>
</dbReference>
<evidence type="ECO:0000313" key="3">
    <source>
        <dbReference type="EMBL" id="CAK4033950.1"/>
    </source>
</evidence>
<dbReference type="Gene3D" id="1.20.1050.10">
    <property type="match status" value="1"/>
</dbReference>
<dbReference type="InterPro" id="IPR004045">
    <property type="entry name" value="Glutathione_S-Trfase_N"/>
</dbReference>
<reference evidence="3" key="1">
    <citation type="submission" date="2023-11" db="EMBL/GenBank/DDBJ databases">
        <authorList>
            <person name="Alioto T."/>
            <person name="Alioto T."/>
            <person name="Gomez Garrido J."/>
        </authorList>
    </citation>
    <scope>NUCLEOTIDE SEQUENCE</scope>
</reference>
<name>A0AAI8Z7N3_9PEZI</name>
<dbReference type="SUPFAM" id="SSF52833">
    <property type="entry name" value="Thioredoxin-like"/>
    <property type="match status" value="1"/>
</dbReference>
<evidence type="ECO:0000313" key="4">
    <source>
        <dbReference type="Proteomes" id="UP001296104"/>
    </source>
</evidence>
<feature type="compositionally biased region" description="Basic and acidic residues" evidence="1">
    <location>
        <begin position="201"/>
        <end position="211"/>
    </location>
</feature>
<sequence length="268" mass="29976">MASPIQYYDIASAPPQQTFAANPWKTRFALNFKGVPYETRCIQMPDITSVREKLGVPANRTLPDGTPYHTLPVISDPSTGKLLGDSFEIALYLDQTYPSAATLFRPHTTGLTAAFNAQVDGTFTKYAILCSEMPFDLSVADKVKEIFAARAGSMSVNMQLDDKQREGMLIEFEASLGELAKAYRHTGGTTDYFWRAGGTDEEQRQRGRDEAGPWLDGDEPCYADFIVGAWLKMFEGSMRKEDWELVKSWQGGLWGKLVQALQKWSAMR</sequence>
<dbReference type="Pfam" id="PF13409">
    <property type="entry name" value="GST_N_2"/>
    <property type="match status" value="1"/>
</dbReference>
<evidence type="ECO:0000259" key="2">
    <source>
        <dbReference type="PROSITE" id="PS50404"/>
    </source>
</evidence>
<dbReference type="EMBL" id="CAVMBE010000098">
    <property type="protein sequence ID" value="CAK4033950.1"/>
    <property type="molecule type" value="Genomic_DNA"/>
</dbReference>
<keyword evidence="4" id="KW-1185">Reference proteome</keyword>
<dbReference type="InterPro" id="IPR054416">
    <property type="entry name" value="GST_UstS-like_C"/>
</dbReference>
<feature type="domain" description="GST N-terminal" evidence="2">
    <location>
        <begin position="10"/>
        <end position="101"/>
    </location>
</feature>
<organism evidence="3 4">
    <name type="scientific">Lecanosticta acicola</name>
    <dbReference type="NCBI Taxonomy" id="111012"/>
    <lineage>
        <taxon>Eukaryota</taxon>
        <taxon>Fungi</taxon>
        <taxon>Dikarya</taxon>
        <taxon>Ascomycota</taxon>
        <taxon>Pezizomycotina</taxon>
        <taxon>Dothideomycetes</taxon>
        <taxon>Dothideomycetidae</taxon>
        <taxon>Mycosphaerellales</taxon>
        <taxon>Mycosphaerellaceae</taxon>
        <taxon>Lecanosticta</taxon>
    </lineage>
</organism>
<dbReference type="Gene3D" id="3.40.30.10">
    <property type="entry name" value="Glutaredoxin"/>
    <property type="match status" value="1"/>
</dbReference>
<protein>
    <recommendedName>
        <fullName evidence="2">GST N-terminal domain-containing protein</fullName>
    </recommendedName>
</protein>
<dbReference type="PROSITE" id="PS50404">
    <property type="entry name" value="GST_NTER"/>
    <property type="match status" value="1"/>
</dbReference>
<evidence type="ECO:0000256" key="1">
    <source>
        <dbReference type="SAM" id="MobiDB-lite"/>
    </source>
</evidence>
<dbReference type="SUPFAM" id="SSF47616">
    <property type="entry name" value="GST C-terminal domain-like"/>
    <property type="match status" value="1"/>
</dbReference>
<proteinExistence type="predicted"/>
<accession>A0AAI8Z7N3</accession>